<protein>
    <submittedName>
        <fullName evidence="5">GntR family transcriptional regulator</fullName>
    </submittedName>
</protein>
<gene>
    <name evidence="5" type="ORF">ABCQ75_06325</name>
</gene>
<comment type="caution">
    <text evidence="5">The sequence shown here is derived from an EMBL/GenBank/DDBJ whole genome shotgun (WGS) entry which is preliminary data.</text>
</comment>
<sequence length="255" mass="27655">MSSEPGGQLPLHRQLEDEIRARIASGRWRPGTSLPSEASLSAEFGVSRGTVRQALMGLRDDGLLFGGRGRRPVVRSGAKSQSFSTFLSFTGWARSLGLEPGQRTLEVARREANAEACCALELPDGALVVDVLRLRLLDGEPAMLERSSFVPDVGRLLFDFDAESDSVFEFLHGRGVSLDRAHHTIDAIAASTADAQILGVAGGSPLLRERRTTFDSGGRAVEYSDDRYLPALTNFSIENRVGRSAALVRQRNEAC</sequence>
<dbReference type="InterPro" id="IPR011663">
    <property type="entry name" value="UTRA"/>
</dbReference>
<keyword evidence="3" id="KW-0804">Transcription</keyword>
<dbReference type="PANTHER" id="PTHR44846:SF1">
    <property type="entry name" value="MANNOSYL-D-GLYCERATE TRANSPORT_METABOLISM SYSTEM REPRESSOR MNGR-RELATED"/>
    <property type="match status" value="1"/>
</dbReference>
<dbReference type="Proteomes" id="UP001422074">
    <property type="component" value="Unassembled WGS sequence"/>
</dbReference>
<dbReference type="RefSeq" id="WP_345883995.1">
    <property type="nucleotide sequence ID" value="NZ_JBDFRB010000004.1"/>
</dbReference>
<keyword evidence="6" id="KW-1185">Reference proteome</keyword>
<dbReference type="SMART" id="SM00345">
    <property type="entry name" value="HTH_GNTR"/>
    <property type="match status" value="1"/>
</dbReference>
<dbReference type="Gene3D" id="1.10.10.10">
    <property type="entry name" value="Winged helix-like DNA-binding domain superfamily/Winged helix DNA-binding domain"/>
    <property type="match status" value="1"/>
</dbReference>
<dbReference type="Gene3D" id="3.40.1410.10">
    <property type="entry name" value="Chorismate lyase-like"/>
    <property type="match status" value="1"/>
</dbReference>
<dbReference type="PROSITE" id="PS50949">
    <property type="entry name" value="HTH_GNTR"/>
    <property type="match status" value="1"/>
</dbReference>
<evidence type="ECO:0000256" key="1">
    <source>
        <dbReference type="ARBA" id="ARBA00023015"/>
    </source>
</evidence>
<name>A0ABU9WY77_9MICC</name>
<dbReference type="PANTHER" id="PTHR44846">
    <property type="entry name" value="MANNOSYL-D-GLYCERATE TRANSPORT/METABOLISM SYSTEM REPRESSOR MNGR-RELATED"/>
    <property type="match status" value="1"/>
</dbReference>
<evidence type="ECO:0000259" key="4">
    <source>
        <dbReference type="PROSITE" id="PS50949"/>
    </source>
</evidence>
<evidence type="ECO:0000313" key="5">
    <source>
        <dbReference type="EMBL" id="MEN2744153.1"/>
    </source>
</evidence>
<dbReference type="PRINTS" id="PR00035">
    <property type="entry name" value="HTHGNTR"/>
</dbReference>
<dbReference type="SMART" id="SM00866">
    <property type="entry name" value="UTRA"/>
    <property type="match status" value="1"/>
</dbReference>
<dbReference type="Pfam" id="PF00392">
    <property type="entry name" value="GntR"/>
    <property type="match status" value="1"/>
</dbReference>
<keyword evidence="2" id="KW-0238">DNA-binding</keyword>
<organism evidence="5 6">
    <name type="scientific">Sinomonas halotolerans</name>
    <dbReference type="NCBI Taxonomy" id="1644133"/>
    <lineage>
        <taxon>Bacteria</taxon>
        <taxon>Bacillati</taxon>
        <taxon>Actinomycetota</taxon>
        <taxon>Actinomycetes</taxon>
        <taxon>Micrococcales</taxon>
        <taxon>Micrococcaceae</taxon>
        <taxon>Sinomonas</taxon>
    </lineage>
</organism>
<evidence type="ECO:0000256" key="3">
    <source>
        <dbReference type="ARBA" id="ARBA00023163"/>
    </source>
</evidence>
<dbReference type="InterPro" id="IPR000524">
    <property type="entry name" value="Tscrpt_reg_HTH_GntR"/>
</dbReference>
<dbReference type="SUPFAM" id="SSF46785">
    <property type="entry name" value="Winged helix' DNA-binding domain"/>
    <property type="match status" value="1"/>
</dbReference>
<dbReference type="InterPro" id="IPR050679">
    <property type="entry name" value="Bact_HTH_transcr_reg"/>
</dbReference>
<reference evidence="5 6" key="1">
    <citation type="submission" date="2024-05" db="EMBL/GenBank/DDBJ databases">
        <title>Sinomonas sp. nov., isolated from a waste landfill.</title>
        <authorList>
            <person name="Zhao Y."/>
        </authorList>
    </citation>
    <scope>NUCLEOTIDE SEQUENCE [LARGE SCALE GENOMIC DNA]</scope>
    <source>
        <strain evidence="5 6">CCTCC AB2014300</strain>
    </source>
</reference>
<dbReference type="CDD" id="cd07377">
    <property type="entry name" value="WHTH_GntR"/>
    <property type="match status" value="1"/>
</dbReference>
<evidence type="ECO:0000313" key="6">
    <source>
        <dbReference type="Proteomes" id="UP001422074"/>
    </source>
</evidence>
<dbReference type="EMBL" id="JBDFRB010000004">
    <property type="protein sequence ID" value="MEN2744153.1"/>
    <property type="molecule type" value="Genomic_DNA"/>
</dbReference>
<keyword evidence="1" id="KW-0805">Transcription regulation</keyword>
<dbReference type="InterPro" id="IPR036388">
    <property type="entry name" value="WH-like_DNA-bd_sf"/>
</dbReference>
<proteinExistence type="predicted"/>
<accession>A0ABU9WY77</accession>
<dbReference type="SUPFAM" id="SSF64288">
    <property type="entry name" value="Chorismate lyase-like"/>
    <property type="match status" value="1"/>
</dbReference>
<dbReference type="Pfam" id="PF07702">
    <property type="entry name" value="UTRA"/>
    <property type="match status" value="1"/>
</dbReference>
<dbReference type="InterPro" id="IPR036390">
    <property type="entry name" value="WH_DNA-bd_sf"/>
</dbReference>
<evidence type="ECO:0000256" key="2">
    <source>
        <dbReference type="ARBA" id="ARBA00023125"/>
    </source>
</evidence>
<feature type="domain" description="HTH gntR-type" evidence="4">
    <location>
        <begin position="9"/>
        <end position="77"/>
    </location>
</feature>
<dbReference type="InterPro" id="IPR028978">
    <property type="entry name" value="Chorismate_lyase_/UTRA_dom_sf"/>
</dbReference>